<dbReference type="Pfam" id="PF13175">
    <property type="entry name" value="AAA_15"/>
    <property type="match status" value="1"/>
</dbReference>
<evidence type="ECO:0000313" key="4">
    <source>
        <dbReference type="EMBL" id="SHJ89770.1"/>
    </source>
</evidence>
<protein>
    <recommendedName>
        <fullName evidence="6">DUF3696 domain-containing protein</fullName>
    </recommendedName>
</protein>
<dbReference type="RefSeq" id="WP_079537872.1">
    <property type="nucleotide sequence ID" value="NZ_LT670844.1"/>
</dbReference>
<dbReference type="EMBL" id="LT670844">
    <property type="protein sequence ID" value="SHJ89770.1"/>
    <property type="molecule type" value="Genomic_DNA"/>
</dbReference>
<proteinExistence type="predicted"/>
<gene>
    <name evidence="4" type="ORF">SAMN05444159_1832</name>
</gene>
<dbReference type="Gene3D" id="3.40.50.300">
    <property type="entry name" value="P-loop containing nucleotide triphosphate hydrolases"/>
    <property type="match status" value="2"/>
</dbReference>
<feature type="domain" description="DUF3696" evidence="1">
    <location>
        <begin position="569"/>
        <end position="612"/>
    </location>
</feature>
<dbReference type="GO" id="GO:0016887">
    <property type="term" value="F:ATP hydrolysis activity"/>
    <property type="evidence" value="ECO:0007669"/>
    <property type="project" value="InterPro"/>
</dbReference>
<dbReference type="SUPFAM" id="SSF52540">
    <property type="entry name" value="P-loop containing nucleoside triphosphate hydrolases"/>
    <property type="match status" value="1"/>
</dbReference>
<evidence type="ECO:0000259" key="1">
    <source>
        <dbReference type="Pfam" id="PF12476"/>
    </source>
</evidence>
<dbReference type="InterPro" id="IPR027417">
    <property type="entry name" value="P-loop_NTPase"/>
</dbReference>
<dbReference type="Pfam" id="PF12476">
    <property type="entry name" value="DUF3696"/>
    <property type="match status" value="1"/>
</dbReference>
<dbReference type="InterPro" id="IPR022532">
    <property type="entry name" value="DUF3696"/>
</dbReference>
<dbReference type="OrthoDB" id="7596665at2"/>
<name>A0A1M6N252_9BRAD</name>
<dbReference type="InterPro" id="IPR051396">
    <property type="entry name" value="Bact_Antivir_Def_Nuclease"/>
</dbReference>
<dbReference type="AlphaFoldDB" id="A0A1M6N252"/>
<reference evidence="4 5" key="1">
    <citation type="submission" date="2016-11" db="EMBL/GenBank/DDBJ databases">
        <authorList>
            <person name="Jaros S."/>
            <person name="Januszkiewicz K."/>
            <person name="Wedrychowicz H."/>
        </authorList>
    </citation>
    <scope>NUCLEOTIDE SEQUENCE [LARGE SCALE GENOMIC DNA]</scope>
    <source>
        <strain evidence="4 5">GAS499</strain>
    </source>
</reference>
<sequence>MLRKWSLTNFKSFAGKTEIDLAPITVLAGANSSGKSTIIQSLLLLKQTLQYVPATRALGLNGPLLKLGKFDDIKNISSNSDTIEFGWEVDELMRYRSPNAAATFYSHHPARLDSAEFAIAFGLEPEVGKTDGAAVPRMTSNLRQLQPALLAMKVTANYSMFREGKDINAAASLALERDSKHLSSAALPYRVTYTDPASKTELLQQRPESKLIGASLRHFFPNQVGVSFNKLKDFARKLAQAISTGAPERYFYDPEFRGTAISEQIVARLVAILTEVSSGLTVGIDNLARDRFLRRLHEKLPPKEMPAIEFVERIQDLMRSDPRFRQVLITSIADRQEEIETAIISLAILPLEPGYDLGLPRMISLAAEQVTTFFQNSVRYLGPLRDEPRPVYPLEALVNLTDVGYRGEHTAAVLDLHKARPVTYIPSRCTNDLVDAQRDSVSLHEAVVDWLSYLGVAEGVRTEDMGMIGHQLQVRTGDVSRDHDLTNVGVGVSQLLPIIVMALLAPIPSLLIFEQPELHLHPKVQARLADFFLSLGLVGRQCILETHSEYLVDRLRRRIAESEGEKLNSQIKIYFTQKVNGNTECKPVLLTAYGAIKDWPSDFFDQSNNETELLLSAAQKKLKNERSAGGKK</sequence>
<dbReference type="GO" id="GO:0005524">
    <property type="term" value="F:ATP binding"/>
    <property type="evidence" value="ECO:0007669"/>
    <property type="project" value="InterPro"/>
</dbReference>
<dbReference type="PANTHER" id="PTHR43581">
    <property type="entry name" value="ATP/GTP PHOSPHATASE"/>
    <property type="match status" value="1"/>
</dbReference>
<feature type="domain" description="ATPase AAA-type core" evidence="3">
    <location>
        <begin position="486"/>
        <end position="553"/>
    </location>
</feature>
<dbReference type="Proteomes" id="UP000189935">
    <property type="component" value="Chromosome I"/>
</dbReference>
<evidence type="ECO:0000313" key="5">
    <source>
        <dbReference type="Proteomes" id="UP000189935"/>
    </source>
</evidence>
<feature type="domain" description="Endonuclease GajA/Old nuclease/RecF-like AAA" evidence="2">
    <location>
        <begin position="1"/>
        <end position="66"/>
    </location>
</feature>
<accession>A0A1M6N252</accession>
<organism evidence="4 5">
    <name type="scientific">Bradyrhizobium lablabi</name>
    <dbReference type="NCBI Taxonomy" id="722472"/>
    <lineage>
        <taxon>Bacteria</taxon>
        <taxon>Pseudomonadati</taxon>
        <taxon>Pseudomonadota</taxon>
        <taxon>Alphaproteobacteria</taxon>
        <taxon>Hyphomicrobiales</taxon>
        <taxon>Nitrobacteraceae</taxon>
        <taxon>Bradyrhizobium</taxon>
    </lineage>
</organism>
<evidence type="ECO:0000259" key="3">
    <source>
        <dbReference type="Pfam" id="PF13304"/>
    </source>
</evidence>
<dbReference type="PANTHER" id="PTHR43581:SF2">
    <property type="entry name" value="EXCINUCLEASE ATPASE SUBUNIT"/>
    <property type="match status" value="1"/>
</dbReference>
<dbReference type="InterPro" id="IPR041685">
    <property type="entry name" value="AAA_GajA/Old/RecF-like"/>
</dbReference>
<evidence type="ECO:0008006" key="6">
    <source>
        <dbReference type="Google" id="ProtNLM"/>
    </source>
</evidence>
<evidence type="ECO:0000259" key="2">
    <source>
        <dbReference type="Pfam" id="PF13175"/>
    </source>
</evidence>
<dbReference type="InterPro" id="IPR003959">
    <property type="entry name" value="ATPase_AAA_core"/>
</dbReference>
<dbReference type="Pfam" id="PF13304">
    <property type="entry name" value="AAA_21"/>
    <property type="match status" value="1"/>
</dbReference>